<dbReference type="RefSeq" id="WP_081892417.1">
    <property type="nucleotide sequence ID" value="NZ_JGYN01000046.1"/>
</dbReference>
<evidence type="ECO:0000313" key="3">
    <source>
        <dbReference type="EMBL" id="KFI44509.1"/>
    </source>
</evidence>
<reference evidence="3 4" key="1">
    <citation type="submission" date="2014-03" db="EMBL/GenBank/DDBJ databases">
        <title>Genomics of Bifidobacteria.</title>
        <authorList>
            <person name="Ventura M."/>
            <person name="Milani C."/>
            <person name="Lugli G.A."/>
        </authorList>
    </citation>
    <scope>NUCLEOTIDE SEQUENCE [LARGE SCALE GENOMIC DNA]</scope>
    <source>
        <strain evidence="3 4">DSM 23969</strain>
    </source>
</reference>
<dbReference type="EMBL" id="JGYN01000046">
    <property type="protein sequence ID" value="KFI44509.1"/>
    <property type="molecule type" value="Genomic_DNA"/>
</dbReference>
<accession>A0A086ZDA9</accession>
<dbReference type="Pfam" id="PF04203">
    <property type="entry name" value="Sortase"/>
    <property type="match status" value="1"/>
</dbReference>
<keyword evidence="1" id="KW-0378">Hydrolase</keyword>
<feature type="active site" description="Proton donor/acceptor" evidence="2">
    <location>
        <position position="173"/>
    </location>
</feature>
<name>A0A086ZDA9_9BIFI</name>
<proteinExistence type="predicted"/>
<dbReference type="GO" id="GO:0016787">
    <property type="term" value="F:hydrolase activity"/>
    <property type="evidence" value="ECO:0007669"/>
    <property type="project" value="UniProtKB-KW"/>
</dbReference>
<keyword evidence="4" id="KW-1185">Reference proteome</keyword>
<evidence type="ECO:0000313" key="4">
    <source>
        <dbReference type="Proteomes" id="UP000029108"/>
    </source>
</evidence>
<dbReference type="NCBIfam" id="NF033745">
    <property type="entry name" value="class_C_sortase"/>
    <property type="match status" value="1"/>
</dbReference>
<organism evidence="3 4">
    <name type="scientific">Bifidobacterium biavatii DSM 23969</name>
    <dbReference type="NCBI Taxonomy" id="1437608"/>
    <lineage>
        <taxon>Bacteria</taxon>
        <taxon>Bacillati</taxon>
        <taxon>Actinomycetota</taxon>
        <taxon>Actinomycetes</taxon>
        <taxon>Bifidobacteriales</taxon>
        <taxon>Bifidobacteriaceae</taxon>
        <taxon>Bifidobacterium</taxon>
    </lineage>
</organism>
<dbReference type="STRING" id="1437608.GCA_000771645_01993"/>
<dbReference type="CDD" id="cd05827">
    <property type="entry name" value="Sortase_C"/>
    <property type="match status" value="1"/>
</dbReference>
<protein>
    <submittedName>
        <fullName evidence="3">Sortase</fullName>
    </submittedName>
</protein>
<sequence length="310" mass="34272">MTHSQPMGRTNARRAFRRRWMGKWVSVLLIFIAASMLTGVAVSHAYAAAELDQASQQAAMVPSSEQDQMIRQAREYNRKLAKNGQYVLGEAQDPFLQLQGEQRPASETDTAYVKALNTDGDGTMGSISIPKINVDLPILHGTSLDTLDHGAGHMYGTSLPVGGTNTHSVISAHNGMTKALMFTNLGEMREGDAFYLHIAGHTFAYKIDRVTKILPNDFSKLTIRKGEDRVTLMTCWPYGRNTERLLVSGLRASMPDQVPYEQDVQRQNPIIADRFALAATGLMPCAIGYAGWTGWTYRRAAKKLPCKHKA</sequence>
<dbReference type="InterPro" id="IPR023365">
    <property type="entry name" value="Sortase_dom-sf"/>
</dbReference>
<evidence type="ECO:0000256" key="2">
    <source>
        <dbReference type="PIRSR" id="PIRSR605754-1"/>
    </source>
</evidence>
<evidence type="ECO:0000256" key="1">
    <source>
        <dbReference type="ARBA" id="ARBA00022801"/>
    </source>
</evidence>
<dbReference type="AlphaFoldDB" id="A0A086ZDA9"/>
<feature type="active site" description="Acyl-thioester intermediate" evidence="2">
    <location>
        <position position="235"/>
    </location>
</feature>
<dbReference type="Gene3D" id="2.40.260.10">
    <property type="entry name" value="Sortase"/>
    <property type="match status" value="1"/>
</dbReference>
<dbReference type="SUPFAM" id="SSF63817">
    <property type="entry name" value="Sortase"/>
    <property type="match status" value="1"/>
</dbReference>
<dbReference type="InterPro" id="IPR042002">
    <property type="entry name" value="Sortase_C"/>
</dbReference>
<comment type="caution">
    <text evidence="3">The sequence shown here is derived from an EMBL/GenBank/DDBJ whole genome shotgun (WGS) entry which is preliminary data.</text>
</comment>
<gene>
    <name evidence="3" type="ORF">BBIA_2417</name>
</gene>
<dbReference type="InterPro" id="IPR005754">
    <property type="entry name" value="Sortase"/>
</dbReference>
<dbReference type="OrthoDB" id="5242161at2"/>
<dbReference type="eggNOG" id="COG3764">
    <property type="taxonomic scope" value="Bacteria"/>
</dbReference>
<dbReference type="NCBIfam" id="TIGR01076">
    <property type="entry name" value="sortase_fam"/>
    <property type="match status" value="1"/>
</dbReference>
<dbReference type="Proteomes" id="UP000029108">
    <property type="component" value="Unassembled WGS sequence"/>
</dbReference>